<dbReference type="NCBIfam" id="TIGR01725">
    <property type="entry name" value="phge_HK97_gp10"/>
    <property type="match status" value="1"/>
</dbReference>
<dbReference type="RefSeq" id="WP_110394640.1">
    <property type="nucleotide sequence ID" value="NZ_JADIJL010000015.1"/>
</dbReference>
<dbReference type="OrthoDB" id="886754at2"/>
<dbReference type="Pfam" id="PF04883">
    <property type="entry name" value="HK97-gp10_like"/>
    <property type="match status" value="1"/>
</dbReference>
<evidence type="ECO:0000313" key="1">
    <source>
        <dbReference type="EMBL" id="PXW88821.1"/>
    </source>
</evidence>
<comment type="caution">
    <text evidence="1">The sequence shown here is derived from an EMBL/GenBank/DDBJ whole genome shotgun (WGS) entry which is preliminary data.</text>
</comment>
<reference evidence="1 2" key="1">
    <citation type="submission" date="2018-05" db="EMBL/GenBank/DDBJ databases">
        <title>Genomic Encyclopedia of Type Strains, Phase IV (KMG-IV): sequencing the most valuable type-strain genomes for metagenomic binning, comparative biology and taxonomic classification.</title>
        <authorList>
            <person name="Goeker M."/>
        </authorList>
    </citation>
    <scope>NUCLEOTIDE SEQUENCE [LARGE SCALE GENOMIC DNA]</scope>
    <source>
        <strain evidence="1 2">DSM 28556</strain>
    </source>
</reference>
<proteinExistence type="predicted"/>
<dbReference type="AlphaFoldDB" id="A0A2V3W725"/>
<name>A0A2V3W725_9BACI</name>
<dbReference type="EMBL" id="QJJQ01000003">
    <property type="protein sequence ID" value="PXW88821.1"/>
    <property type="molecule type" value="Genomic_DNA"/>
</dbReference>
<organism evidence="1 2">
    <name type="scientific">Pseudogracilibacillus auburnensis</name>
    <dbReference type="NCBI Taxonomy" id="1494959"/>
    <lineage>
        <taxon>Bacteria</taxon>
        <taxon>Bacillati</taxon>
        <taxon>Bacillota</taxon>
        <taxon>Bacilli</taxon>
        <taxon>Bacillales</taxon>
        <taxon>Bacillaceae</taxon>
        <taxon>Pseudogracilibacillus</taxon>
    </lineage>
</organism>
<sequence length="120" mass="13778">MEFEFIGIDDLIDKLERTGHQVEQGKDEAVLEGAKVMQKATKERVPKLTRNLEMHVEISDVKDGEAEVYVEQQGKAYYGYFHEVGTSKMRARPFMGPAFNASKMKIERAIADKIRQRLMV</sequence>
<protein>
    <submittedName>
        <fullName evidence="1">HK97 gp10 family phage protein</fullName>
    </submittedName>
</protein>
<dbReference type="InterPro" id="IPR010064">
    <property type="entry name" value="HK97-gp10_tail"/>
</dbReference>
<accession>A0A2V3W725</accession>
<evidence type="ECO:0000313" key="2">
    <source>
        <dbReference type="Proteomes" id="UP000247978"/>
    </source>
</evidence>
<dbReference type="Proteomes" id="UP000247978">
    <property type="component" value="Unassembled WGS sequence"/>
</dbReference>
<gene>
    <name evidence="1" type="ORF">DFR56_103327</name>
</gene>
<keyword evidence="2" id="KW-1185">Reference proteome</keyword>